<evidence type="ECO:0000313" key="1">
    <source>
        <dbReference type="EMBL" id="REJ39707.1"/>
    </source>
</evidence>
<name>A0A3E0KX33_9CHRO</name>
<proteinExistence type="predicted"/>
<dbReference type="Proteomes" id="UP000256873">
    <property type="component" value="Unassembled WGS sequence"/>
</dbReference>
<comment type="caution">
    <text evidence="1">The sequence shown here is derived from an EMBL/GenBank/DDBJ whole genome shotgun (WGS) entry which is preliminary data.</text>
</comment>
<evidence type="ECO:0000313" key="2">
    <source>
        <dbReference type="Proteomes" id="UP000256873"/>
    </source>
</evidence>
<gene>
    <name evidence="1" type="ORF">DWQ54_20410</name>
</gene>
<reference evidence="1 2" key="1">
    <citation type="submission" date="2017-10" db="EMBL/GenBank/DDBJ databases">
        <title>A large-scale comparative metagenomic study reveals the eutrophication-driven functional interactions in six Microcystis-epibionts communities.</title>
        <authorList>
            <person name="Li Q."/>
            <person name="Lin F."/>
        </authorList>
    </citation>
    <scope>NUCLEOTIDE SEQUENCE [LARGE SCALE GENOMIC DNA]</scope>
    <source>
        <strain evidence="1">TF09</strain>
    </source>
</reference>
<protein>
    <submittedName>
        <fullName evidence="1">Uncharacterized protein</fullName>
    </submittedName>
</protein>
<sequence>MPQKANTFLIRDTELAQWFSITLEKLDKIVDIFDADPNDDWDLVEGVDYQFVNKKDKVRVFSFEGALKIASYIDQHEKRGILYRFREFFTKHDQKIRRSLARKLIFNELADSGEIKVYQGVAMIHKQSLRRILKTNGAKLNQTFNNLKLHESSSLKVDDEELAKVIKNTKTEVRPLKIGVDFYEDEKREFWFSESGVVRISKSMSETLTNKSRQEMCKMIEIEFPLAFKEIQENLDDDTKQKIEIEKAKKRAKTRDKNTCQVTGQKPDRNNKFNLAVHHLYSAQKYPHLATLDLNLVTIKEEIHQEFHGNLGGFHQPCTIEDFIEFLHVYYPEHHGNLALKLQKNKKKLEKLAK</sequence>
<dbReference type="AlphaFoldDB" id="A0A3E0KX33"/>
<dbReference type="EMBL" id="QQWC01000006">
    <property type="protein sequence ID" value="REJ39707.1"/>
    <property type="molecule type" value="Genomic_DNA"/>
</dbReference>
<organism evidence="1 2">
    <name type="scientific">Microcystis flos-aquae TF09</name>
    <dbReference type="NCBI Taxonomy" id="2060473"/>
    <lineage>
        <taxon>Bacteria</taxon>
        <taxon>Bacillati</taxon>
        <taxon>Cyanobacteriota</taxon>
        <taxon>Cyanophyceae</taxon>
        <taxon>Oscillatoriophycideae</taxon>
        <taxon>Chroococcales</taxon>
        <taxon>Microcystaceae</taxon>
        <taxon>Microcystis</taxon>
    </lineage>
</organism>
<accession>A0A3E0KX33</accession>